<dbReference type="PANTHER" id="PTHR43420:SF44">
    <property type="entry name" value="ACETYLTRANSFERASE YPEA"/>
    <property type="match status" value="1"/>
</dbReference>
<evidence type="ECO:0000256" key="2">
    <source>
        <dbReference type="ARBA" id="ARBA00023315"/>
    </source>
</evidence>
<sequence length="284" mass="32305">MEIRKLKAGDSADLLKAINGAFADYIVPFQLDALQLESKIRGEDILMDLSVGVFDGIQLVAFIMHGMREIEGSKVIYNAGTGVLPAYRNSGLVGEMYRFMQPSFREYRVKKLLLEVIESNRRAIRVYEKNGFVKGRRLLCFGGELHVKMGALSGRTQPIRIQSIHDFSWDILQSFWDVEPSWQNRSERSELIQLKGLGAFIGSDLVGYILFNSSNRRIYQIAVAQQHRRKGIATQLLSELKVFVSSAKVQITNVDEKAKNLQLFLQRQGLVNTINQIEMVKMIF</sequence>
<evidence type="ECO:0000256" key="1">
    <source>
        <dbReference type="ARBA" id="ARBA00022679"/>
    </source>
</evidence>
<proteinExistence type="predicted"/>
<dbReference type="RefSeq" id="WP_070570548.1">
    <property type="nucleotide sequence ID" value="NZ_CP069793.1"/>
</dbReference>
<organism evidence="4 5">
    <name type="scientific">Sphingobacterium multivorum</name>
    <dbReference type="NCBI Taxonomy" id="28454"/>
    <lineage>
        <taxon>Bacteria</taxon>
        <taxon>Pseudomonadati</taxon>
        <taxon>Bacteroidota</taxon>
        <taxon>Sphingobacteriia</taxon>
        <taxon>Sphingobacteriales</taxon>
        <taxon>Sphingobacteriaceae</taxon>
        <taxon>Sphingobacterium</taxon>
    </lineage>
</organism>
<dbReference type="PROSITE" id="PS51186">
    <property type="entry name" value="GNAT"/>
    <property type="match status" value="2"/>
</dbReference>
<dbReference type="InterPro" id="IPR016181">
    <property type="entry name" value="Acyl_CoA_acyltransferase"/>
</dbReference>
<dbReference type="Proteomes" id="UP000251241">
    <property type="component" value="Unassembled WGS sequence"/>
</dbReference>
<keyword evidence="2" id="KW-0012">Acyltransferase</keyword>
<protein>
    <submittedName>
        <fullName evidence="4">Putative acetyltransferase</fullName>
    </submittedName>
</protein>
<keyword evidence="1 4" id="KW-0808">Transferase</keyword>
<name>A0A2X2LXW3_SPHMU</name>
<evidence type="ECO:0000313" key="4">
    <source>
        <dbReference type="EMBL" id="SPZ94400.1"/>
    </source>
</evidence>
<dbReference type="GO" id="GO:0016747">
    <property type="term" value="F:acyltransferase activity, transferring groups other than amino-acyl groups"/>
    <property type="evidence" value="ECO:0007669"/>
    <property type="project" value="InterPro"/>
</dbReference>
<gene>
    <name evidence="4" type="ORF">NCTC11343_05277</name>
</gene>
<dbReference type="CDD" id="cd04301">
    <property type="entry name" value="NAT_SF"/>
    <property type="match status" value="1"/>
</dbReference>
<reference evidence="4 5" key="1">
    <citation type="submission" date="2018-06" db="EMBL/GenBank/DDBJ databases">
        <authorList>
            <consortium name="Pathogen Informatics"/>
            <person name="Doyle S."/>
        </authorList>
    </citation>
    <scope>NUCLEOTIDE SEQUENCE [LARGE SCALE GENOMIC DNA]</scope>
    <source>
        <strain evidence="4 5">NCTC11343</strain>
    </source>
</reference>
<evidence type="ECO:0000313" key="5">
    <source>
        <dbReference type="Proteomes" id="UP000251241"/>
    </source>
</evidence>
<dbReference type="Pfam" id="PF13673">
    <property type="entry name" value="Acetyltransf_10"/>
    <property type="match status" value="1"/>
</dbReference>
<dbReference type="AlphaFoldDB" id="A0A2X2LXW3"/>
<dbReference type="InterPro" id="IPR000182">
    <property type="entry name" value="GNAT_dom"/>
</dbReference>
<dbReference type="PANTHER" id="PTHR43420">
    <property type="entry name" value="ACETYLTRANSFERASE"/>
    <property type="match status" value="1"/>
</dbReference>
<dbReference type="GeneID" id="97180096"/>
<feature type="domain" description="N-acetyltransferase" evidence="3">
    <location>
        <begin position="159"/>
        <end position="284"/>
    </location>
</feature>
<dbReference type="EMBL" id="UAUU01000011">
    <property type="protein sequence ID" value="SPZ94400.1"/>
    <property type="molecule type" value="Genomic_DNA"/>
</dbReference>
<dbReference type="SUPFAM" id="SSF55729">
    <property type="entry name" value="Acyl-CoA N-acyltransferases (Nat)"/>
    <property type="match status" value="2"/>
</dbReference>
<evidence type="ECO:0000259" key="3">
    <source>
        <dbReference type="PROSITE" id="PS51186"/>
    </source>
</evidence>
<accession>A0A2X2LXW3</accession>
<feature type="domain" description="N-acetyltransferase" evidence="3">
    <location>
        <begin position="1"/>
        <end position="154"/>
    </location>
</feature>
<dbReference type="Pfam" id="PF00583">
    <property type="entry name" value="Acetyltransf_1"/>
    <property type="match status" value="1"/>
</dbReference>
<dbReference type="InterPro" id="IPR050680">
    <property type="entry name" value="YpeA/RimI_acetyltransf"/>
</dbReference>
<dbReference type="Gene3D" id="3.40.630.30">
    <property type="match status" value="2"/>
</dbReference>